<sequence>MSLLGHMVHILSFTRAWVHTTYSLNSTENQILRINLDNHYIQIHLQKFNFSGTEVGKYITTFLEGKWDVVRENGKVPFAIIGNL</sequence>
<dbReference type="HOGENOM" id="CLU_2531086_0_0_1"/>
<reference evidence="1" key="1">
    <citation type="journal article" date="2013" name="Nat. Commun.">
        <title>Whole-genome sequencing of Oryza brachyantha reveals mechanisms underlying Oryza genome evolution.</title>
        <authorList>
            <person name="Chen J."/>
            <person name="Huang Q."/>
            <person name="Gao D."/>
            <person name="Wang J."/>
            <person name="Lang Y."/>
            <person name="Liu T."/>
            <person name="Li B."/>
            <person name="Bai Z."/>
            <person name="Luis Goicoechea J."/>
            <person name="Liang C."/>
            <person name="Chen C."/>
            <person name="Zhang W."/>
            <person name="Sun S."/>
            <person name="Liao Y."/>
            <person name="Zhang X."/>
            <person name="Yang L."/>
            <person name="Song C."/>
            <person name="Wang M."/>
            <person name="Shi J."/>
            <person name="Liu G."/>
            <person name="Liu J."/>
            <person name="Zhou H."/>
            <person name="Zhou W."/>
            <person name="Yu Q."/>
            <person name="An N."/>
            <person name="Chen Y."/>
            <person name="Cai Q."/>
            <person name="Wang B."/>
            <person name="Liu B."/>
            <person name="Min J."/>
            <person name="Huang Y."/>
            <person name="Wu H."/>
            <person name="Li Z."/>
            <person name="Zhang Y."/>
            <person name="Yin Y."/>
            <person name="Song W."/>
            <person name="Jiang J."/>
            <person name="Jackson S.A."/>
            <person name="Wing R.A."/>
            <person name="Wang J."/>
            <person name="Chen M."/>
        </authorList>
    </citation>
    <scope>NUCLEOTIDE SEQUENCE [LARGE SCALE GENOMIC DNA]</scope>
    <source>
        <strain evidence="1">cv. IRGC 101232</strain>
    </source>
</reference>
<dbReference type="EnsemblPlants" id="OB03G29880.1">
    <property type="protein sequence ID" value="OB03G29880.1"/>
    <property type="gene ID" value="OB03G29880"/>
</dbReference>
<organism evidence="1">
    <name type="scientific">Oryza brachyantha</name>
    <name type="common">malo sina</name>
    <dbReference type="NCBI Taxonomy" id="4533"/>
    <lineage>
        <taxon>Eukaryota</taxon>
        <taxon>Viridiplantae</taxon>
        <taxon>Streptophyta</taxon>
        <taxon>Embryophyta</taxon>
        <taxon>Tracheophyta</taxon>
        <taxon>Spermatophyta</taxon>
        <taxon>Magnoliopsida</taxon>
        <taxon>Liliopsida</taxon>
        <taxon>Poales</taxon>
        <taxon>Poaceae</taxon>
        <taxon>BOP clade</taxon>
        <taxon>Oryzoideae</taxon>
        <taxon>Oryzeae</taxon>
        <taxon>Oryzinae</taxon>
        <taxon>Oryza</taxon>
    </lineage>
</organism>
<evidence type="ECO:0000313" key="2">
    <source>
        <dbReference type="Proteomes" id="UP000006038"/>
    </source>
</evidence>
<name>J3LPL2_ORYBR</name>
<protein>
    <submittedName>
        <fullName evidence="1">Uncharacterized protein</fullName>
    </submittedName>
</protein>
<reference evidence="1" key="2">
    <citation type="submission" date="2013-04" db="UniProtKB">
        <authorList>
            <consortium name="EnsemblPlants"/>
        </authorList>
    </citation>
    <scope>IDENTIFICATION</scope>
</reference>
<evidence type="ECO:0000313" key="1">
    <source>
        <dbReference type="EnsemblPlants" id="OB03G29880.1"/>
    </source>
</evidence>
<proteinExistence type="predicted"/>
<accession>J3LPL2</accession>
<keyword evidence="2" id="KW-1185">Reference proteome</keyword>
<dbReference type="Proteomes" id="UP000006038">
    <property type="component" value="Chromosome 3"/>
</dbReference>
<dbReference type="Gramene" id="OB03G29880.1">
    <property type="protein sequence ID" value="OB03G29880.1"/>
    <property type="gene ID" value="OB03G29880"/>
</dbReference>
<dbReference type="AlphaFoldDB" id="J3LPL2"/>